<gene>
    <name evidence="1" type="ORF">Q604_UNBC16773G0001</name>
</gene>
<comment type="caution">
    <text evidence="1">The sequence shown here is derived from an EMBL/GenBank/DDBJ whole genome shotgun (WGS) entry which is preliminary data.</text>
</comment>
<evidence type="ECO:0000313" key="1">
    <source>
        <dbReference type="EMBL" id="ETJ28189.1"/>
    </source>
</evidence>
<dbReference type="AlphaFoldDB" id="W1XHC1"/>
<accession>W1XHC1</accession>
<dbReference type="EMBL" id="AZMM01016773">
    <property type="protein sequence ID" value="ETJ28189.1"/>
    <property type="molecule type" value="Genomic_DNA"/>
</dbReference>
<reference evidence="1" key="1">
    <citation type="submission" date="2013-12" db="EMBL/GenBank/DDBJ databases">
        <title>A Varibaculum cambriense genome reconstructed from a premature infant gut community with otherwise low bacterial novelty that shifts toward anaerobic metabolism during the third week of life.</title>
        <authorList>
            <person name="Brown C.T."/>
            <person name="Sharon I."/>
            <person name="Thomas B.C."/>
            <person name="Castelle C.J."/>
            <person name="Morowitz M.J."/>
            <person name="Banfield J.F."/>
        </authorList>
    </citation>
    <scope>NUCLEOTIDE SEQUENCE</scope>
</reference>
<dbReference type="GO" id="GO:0008168">
    <property type="term" value="F:methyltransferase activity"/>
    <property type="evidence" value="ECO:0007669"/>
    <property type="project" value="UniProtKB-KW"/>
</dbReference>
<keyword evidence="1" id="KW-0808">Transferase</keyword>
<sequence>KKWDLKKVLELQDRHILLRKKMYDNDKIAKKSHNKKKNYILQEGMIILFIFAFL</sequence>
<name>W1XHC1_9ZZZZ</name>
<feature type="non-terminal residue" evidence="1">
    <location>
        <position position="1"/>
    </location>
</feature>
<keyword evidence="1" id="KW-0489">Methyltransferase</keyword>
<protein>
    <submittedName>
        <fullName evidence="1">Methyltransferase</fullName>
    </submittedName>
</protein>
<organism evidence="1">
    <name type="scientific">human gut metagenome</name>
    <dbReference type="NCBI Taxonomy" id="408170"/>
    <lineage>
        <taxon>unclassified sequences</taxon>
        <taxon>metagenomes</taxon>
        <taxon>organismal metagenomes</taxon>
    </lineage>
</organism>
<proteinExistence type="predicted"/>
<dbReference type="GO" id="GO:0032259">
    <property type="term" value="P:methylation"/>
    <property type="evidence" value="ECO:0007669"/>
    <property type="project" value="UniProtKB-KW"/>
</dbReference>